<sequence>MESGRKVLAEDVPWRATAKGRSVPRISQAPVLAVRHTPNSNYALSIMKHPDPIGKGLATEAFVEPAGPDCIVPGQIRPIKLLGLQLWPIEMDWKFMKPIAREMKTVGKLVDSAFDLMQAPFGDR</sequence>
<reference evidence="1" key="1">
    <citation type="journal article" date="2008" name="BMC Genomics">
        <title>A conifer genomics resource of 200,000 spruce (Picea spp.) ESTs and 6,464 high-quality, sequence-finished full-length cDNAs for Sitka spruce (Picea sitchensis).</title>
        <authorList>
            <person name="Ralph S.G."/>
            <person name="Chun H.J."/>
            <person name="Kolosova N."/>
            <person name="Cooper D."/>
            <person name="Oddy C."/>
            <person name="Ritland C.E."/>
            <person name="Kirkpatrick R."/>
            <person name="Moore R."/>
            <person name="Barber S."/>
            <person name="Holt R.A."/>
            <person name="Jones S.J."/>
            <person name="Marra M.A."/>
            <person name="Douglas C.J."/>
            <person name="Ritland K."/>
            <person name="Bohlmann J."/>
        </authorList>
    </citation>
    <scope>NUCLEOTIDE SEQUENCE</scope>
    <source>
        <tissue evidence="2">Bark</tissue>
        <tissue evidence="1">Green portion of the leader tissue</tissue>
    </source>
</reference>
<dbReference type="EMBL" id="EF083633">
    <property type="protein sequence ID" value="ABK22969.1"/>
    <property type="molecule type" value="mRNA"/>
</dbReference>
<dbReference type="OMA" id="HPDPIGM"/>
<dbReference type="AlphaFoldDB" id="A9NPV2"/>
<name>A9NPV2_PICSI</name>
<dbReference type="PANTHER" id="PTHR36737:SF1">
    <property type="entry name" value="EXPRESSED PROTEIN"/>
    <property type="match status" value="1"/>
</dbReference>
<evidence type="ECO:0000313" key="2">
    <source>
        <dbReference type="EMBL" id="ABK22969.1"/>
    </source>
</evidence>
<organism evidence="1">
    <name type="scientific">Picea sitchensis</name>
    <name type="common">Sitka spruce</name>
    <name type="synonym">Pinus sitchensis</name>
    <dbReference type="NCBI Taxonomy" id="3332"/>
    <lineage>
        <taxon>Eukaryota</taxon>
        <taxon>Viridiplantae</taxon>
        <taxon>Streptophyta</taxon>
        <taxon>Embryophyta</taxon>
        <taxon>Tracheophyta</taxon>
        <taxon>Spermatophyta</taxon>
        <taxon>Pinopsida</taxon>
        <taxon>Pinidae</taxon>
        <taxon>Conifers I</taxon>
        <taxon>Pinales</taxon>
        <taxon>Pinaceae</taxon>
        <taxon>Picea</taxon>
    </lineage>
</organism>
<proteinExistence type="evidence at transcript level"/>
<dbReference type="GO" id="GO:0009941">
    <property type="term" value="C:chloroplast envelope"/>
    <property type="evidence" value="ECO:0007669"/>
    <property type="project" value="TreeGrafter"/>
</dbReference>
<dbReference type="EMBL" id="EF083314">
    <property type="protein sequence ID" value="ABK22663.1"/>
    <property type="molecule type" value="mRNA"/>
</dbReference>
<dbReference type="PANTHER" id="PTHR36737">
    <property type="entry name" value="EXPRESSED PROTEIN"/>
    <property type="match status" value="1"/>
</dbReference>
<protein>
    <submittedName>
        <fullName evidence="1">Uncharacterized protein</fullName>
    </submittedName>
</protein>
<evidence type="ECO:0000313" key="1">
    <source>
        <dbReference type="EMBL" id="ABK22663.1"/>
    </source>
</evidence>
<accession>A9NPV2</accession>